<keyword evidence="2" id="KW-1185">Reference proteome</keyword>
<dbReference type="AlphaFoldDB" id="A0A1D3CYV5"/>
<accession>A0A1D3CYV5</accession>
<gene>
    <name evidence="1" type="ORF">cyc_03756</name>
</gene>
<evidence type="ECO:0000313" key="1">
    <source>
        <dbReference type="EMBL" id="OEH76346.1"/>
    </source>
</evidence>
<protein>
    <submittedName>
        <fullName evidence="1">Uncharacterized protein</fullName>
    </submittedName>
</protein>
<dbReference type="InParanoid" id="A0A1D3CYV5"/>
<organism evidence="1 2">
    <name type="scientific">Cyclospora cayetanensis</name>
    <dbReference type="NCBI Taxonomy" id="88456"/>
    <lineage>
        <taxon>Eukaryota</taxon>
        <taxon>Sar</taxon>
        <taxon>Alveolata</taxon>
        <taxon>Apicomplexa</taxon>
        <taxon>Conoidasida</taxon>
        <taxon>Coccidia</taxon>
        <taxon>Eucoccidiorida</taxon>
        <taxon>Eimeriorina</taxon>
        <taxon>Eimeriidae</taxon>
        <taxon>Cyclospora</taxon>
    </lineage>
</organism>
<dbReference type="Proteomes" id="UP000095192">
    <property type="component" value="Unassembled WGS sequence"/>
</dbReference>
<comment type="caution">
    <text evidence="1">The sequence shown here is derived from an EMBL/GenBank/DDBJ whole genome shotgun (WGS) entry which is preliminary data.</text>
</comment>
<dbReference type="VEuPathDB" id="ToxoDB:cyc_03756"/>
<evidence type="ECO:0000313" key="2">
    <source>
        <dbReference type="Proteomes" id="UP000095192"/>
    </source>
</evidence>
<sequence length="101" mass="11544">MVQHLETANVAVRLRAASSMSSSSSSKLRRGRVQRRFLEEAIQGALLLDGQEREARLQQEREQLCCWTGGSRRLARRCAAEEGTRRQACSKGLQDWQKREK</sequence>
<proteinExistence type="predicted"/>
<reference evidence="1 2" key="1">
    <citation type="journal article" date="2016" name="BMC Genomics">
        <title>Comparative genomics reveals Cyclospora cayetanensis possesses coccidia-like metabolism and invasion components but unique surface antigens.</title>
        <authorList>
            <person name="Liu S."/>
            <person name="Wang L."/>
            <person name="Zheng H."/>
            <person name="Xu Z."/>
            <person name="Roellig D.M."/>
            <person name="Li N."/>
            <person name="Frace M.A."/>
            <person name="Tang K."/>
            <person name="Arrowood M.J."/>
            <person name="Moss D.M."/>
            <person name="Zhang L."/>
            <person name="Feng Y."/>
            <person name="Xiao L."/>
        </authorList>
    </citation>
    <scope>NUCLEOTIDE SEQUENCE [LARGE SCALE GENOMIC DNA]</scope>
    <source>
        <strain evidence="1 2">CHN_HEN01</strain>
    </source>
</reference>
<name>A0A1D3CYV5_9EIME</name>
<dbReference type="EMBL" id="JROU02001482">
    <property type="protein sequence ID" value="OEH76346.1"/>
    <property type="molecule type" value="Genomic_DNA"/>
</dbReference>